<dbReference type="GO" id="GO:0016020">
    <property type="term" value="C:membrane"/>
    <property type="evidence" value="ECO:0007669"/>
    <property type="project" value="InterPro"/>
</dbReference>
<dbReference type="InterPro" id="IPR036755">
    <property type="entry name" value="SRS_dom_sf"/>
</dbReference>
<dbReference type="Gene3D" id="2.60.40.1320">
    <property type="entry name" value="SRS domain"/>
    <property type="match status" value="1"/>
</dbReference>
<feature type="region of interest" description="Disordered" evidence="1">
    <location>
        <begin position="162"/>
        <end position="229"/>
    </location>
</feature>
<feature type="domain" description="SRS" evidence="3">
    <location>
        <begin position="52"/>
        <end position="157"/>
    </location>
</feature>
<dbReference type="EMBL" id="MIGC01007759">
    <property type="protein sequence ID" value="PHJ15617.1"/>
    <property type="molecule type" value="Genomic_DNA"/>
</dbReference>
<dbReference type="AlphaFoldDB" id="A0A2C6KDB5"/>
<name>A0A2C6KDB5_9APIC</name>
<proteinExistence type="predicted"/>
<dbReference type="Proteomes" id="UP000221165">
    <property type="component" value="Unassembled WGS sequence"/>
</dbReference>
<dbReference type="Pfam" id="PF04092">
    <property type="entry name" value="SAG"/>
    <property type="match status" value="1"/>
</dbReference>
<evidence type="ECO:0000313" key="5">
    <source>
        <dbReference type="Proteomes" id="UP000221165"/>
    </source>
</evidence>
<evidence type="ECO:0000313" key="4">
    <source>
        <dbReference type="EMBL" id="PHJ15617.1"/>
    </source>
</evidence>
<feature type="chain" id="PRO_5012383589" description="SRS domain-containing protein" evidence="2">
    <location>
        <begin position="23"/>
        <end position="253"/>
    </location>
</feature>
<evidence type="ECO:0000256" key="2">
    <source>
        <dbReference type="SAM" id="SignalP"/>
    </source>
</evidence>
<dbReference type="VEuPathDB" id="ToxoDB:CSUI_010571"/>
<dbReference type="RefSeq" id="XP_067917349.1">
    <property type="nucleotide sequence ID" value="XM_068070674.1"/>
</dbReference>
<dbReference type="InterPro" id="IPR007226">
    <property type="entry name" value="SRS_dom"/>
</dbReference>
<accession>A0A2C6KDB5</accession>
<comment type="caution">
    <text evidence="4">The sequence shown here is derived from an EMBL/GenBank/DDBJ whole genome shotgun (WGS) entry which is preliminary data.</text>
</comment>
<evidence type="ECO:0000256" key="1">
    <source>
        <dbReference type="SAM" id="MobiDB-lite"/>
    </source>
</evidence>
<protein>
    <recommendedName>
        <fullName evidence="3">SRS domain-containing protein</fullName>
    </recommendedName>
</protein>
<evidence type="ECO:0000259" key="3">
    <source>
        <dbReference type="Pfam" id="PF04092"/>
    </source>
</evidence>
<sequence>MEVLAFVAIWWFAFSGCTAVHGEEEMGYLGEENENKTTEEINRSGAVIVCSNHETALEITSSQRSVQFKCPKDTPIIIPADVRTVLQDRGDGSCGEEEVAVGKLASGARRSLTAEENPKTNTLSFPELPDQSLNLCLECTSVRKKVYQKSCRFIVKVEGKSTRPWPLEEPGTSKDLFQAEETPDSQKNKSGKAEGSTLDGFGSTSAPADEEPTIATTMPMRDIPKAAPVPAKRGSRCFRINVATRDGTEITCW</sequence>
<gene>
    <name evidence="4" type="ORF">CSUI_010571</name>
</gene>
<keyword evidence="5" id="KW-1185">Reference proteome</keyword>
<dbReference type="GeneID" id="94433885"/>
<organism evidence="4 5">
    <name type="scientific">Cystoisospora suis</name>
    <dbReference type="NCBI Taxonomy" id="483139"/>
    <lineage>
        <taxon>Eukaryota</taxon>
        <taxon>Sar</taxon>
        <taxon>Alveolata</taxon>
        <taxon>Apicomplexa</taxon>
        <taxon>Conoidasida</taxon>
        <taxon>Coccidia</taxon>
        <taxon>Eucoccidiorida</taxon>
        <taxon>Eimeriorina</taxon>
        <taxon>Sarcocystidae</taxon>
        <taxon>Cystoisospora</taxon>
    </lineage>
</organism>
<reference evidence="4 5" key="1">
    <citation type="journal article" date="2017" name="Int. J. Parasitol.">
        <title>The genome of the protozoan parasite Cystoisospora suis and a reverse vaccinology approach to identify vaccine candidates.</title>
        <authorList>
            <person name="Palmieri N."/>
            <person name="Shrestha A."/>
            <person name="Ruttkowski B."/>
            <person name="Beck T."/>
            <person name="Vogl C."/>
            <person name="Tomley F."/>
            <person name="Blake D.P."/>
            <person name="Joachim A."/>
        </authorList>
    </citation>
    <scope>NUCLEOTIDE SEQUENCE [LARGE SCALE GENOMIC DNA]</scope>
    <source>
        <strain evidence="4 5">Wien I</strain>
    </source>
</reference>
<feature type="signal peptide" evidence="2">
    <location>
        <begin position="1"/>
        <end position="22"/>
    </location>
</feature>
<keyword evidence="2" id="KW-0732">Signal</keyword>